<dbReference type="AlphaFoldDB" id="A0AAE0LE78"/>
<feature type="region of interest" description="Disordered" evidence="1">
    <location>
        <begin position="235"/>
        <end position="256"/>
    </location>
</feature>
<feature type="compositionally biased region" description="Basic and acidic residues" evidence="1">
    <location>
        <begin position="56"/>
        <end position="86"/>
    </location>
</feature>
<gene>
    <name evidence="2" type="ORF">CYMTET_10055</name>
</gene>
<sequence>MPRKISKEDNPSSQHDEDEKEVMSETDLEEKDTDDEDEDDEEDEDEENVDGGMGDRTFKQQDKKRVAERNPEEADGLSKKQRKEQNIARRNAKYHDLGAVFRCTGKCAAKKLAFASFSKKAQERLIKAEGTEEQRKEVCKACQIDVATTQDITTGSSKSYKFREWGKVGSGKGGRGKGEGGKGSGKGENGKGGRKVAAAATVCLLHLSGLTRQRRVRGDYIDVSTSSIHTWHRLKAGAKHQNPEKKHAETECEGGR</sequence>
<feature type="compositionally biased region" description="Acidic residues" evidence="1">
    <location>
        <begin position="24"/>
        <end position="49"/>
    </location>
</feature>
<evidence type="ECO:0000313" key="3">
    <source>
        <dbReference type="Proteomes" id="UP001190700"/>
    </source>
</evidence>
<feature type="compositionally biased region" description="Basic and acidic residues" evidence="1">
    <location>
        <begin position="241"/>
        <end position="256"/>
    </location>
</feature>
<comment type="caution">
    <text evidence="2">The sequence shown here is derived from an EMBL/GenBank/DDBJ whole genome shotgun (WGS) entry which is preliminary data.</text>
</comment>
<dbReference type="Proteomes" id="UP001190700">
    <property type="component" value="Unassembled WGS sequence"/>
</dbReference>
<protein>
    <submittedName>
        <fullName evidence="2">Uncharacterized protein</fullName>
    </submittedName>
</protein>
<name>A0AAE0LE78_9CHLO</name>
<dbReference type="EMBL" id="LGRX02003463">
    <property type="protein sequence ID" value="KAK3282196.1"/>
    <property type="molecule type" value="Genomic_DNA"/>
</dbReference>
<evidence type="ECO:0000313" key="2">
    <source>
        <dbReference type="EMBL" id="KAK3282196.1"/>
    </source>
</evidence>
<feature type="region of interest" description="Disordered" evidence="1">
    <location>
        <begin position="1"/>
        <end position="86"/>
    </location>
</feature>
<feature type="compositionally biased region" description="Basic and acidic residues" evidence="1">
    <location>
        <begin position="1"/>
        <end position="23"/>
    </location>
</feature>
<proteinExistence type="predicted"/>
<keyword evidence="3" id="KW-1185">Reference proteome</keyword>
<organism evidence="2 3">
    <name type="scientific">Cymbomonas tetramitiformis</name>
    <dbReference type="NCBI Taxonomy" id="36881"/>
    <lineage>
        <taxon>Eukaryota</taxon>
        <taxon>Viridiplantae</taxon>
        <taxon>Chlorophyta</taxon>
        <taxon>Pyramimonadophyceae</taxon>
        <taxon>Pyramimonadales</taxon>
        <taxon>Pyramimonadaceae</taxon>
        <taxon>Cymbomonas</taxon>
    </lineage>
</organism>
<reference evidence="2 3" key="1">
    <citation type="journal article" date="2015" name="Genome Biol. Evol.">
        <title>Comparative Genomics of a Bacterivorous Green Alga Reveals Evolutionary Causalities and Consequences of Phago-Mixotrophic Mode of Nutrition.</title>
        <authorList>
            <person name="Burns J.A."/>
            <person name="Paasch A."/>
            <person name="Narechania A."/>
            <person name="Kim E."/>
        </authorList>
    </citation>
    <scope>NUCLEOTIDE SEQUENCE [LARGE SCALE GENOMIC DNA]</scope>
    <source>
        <strain evidence="2 3">PLY_AMNH</strain>
    </source>
</reference>
<accession>A0AAE0LE78</accession>
<evidence type="ECO:0000256" key="1">
    <source>
        <dbReference type="SAM" id="MobiDB-lite"/>
    </source>
</evidence>
<feature type="region of interest" description="Disordered" evidence="1">
    <location>
        <begin position="165"/>
        <end position="193"/>
    </location>
</feature>